<dbReference type="RefSeq" id="WP_317043294.1">
    <property type="nucleotide sequence ID" value="NZ_FRBM01000020.1"/>
</dbReference>
<dbReference type="NCBIfam" id="TIGR03696">
    <property type="entry name" value="Rhs_assc_core"/>
    <property type="match status" value="1"/>
</dbReference>
<name>A0A1M7ISM8_9FLAO</name>
<proteinExistence type="predicted"/>
<dbReference type="InterPro" id="IPR024079">
    <property type="entry name" value="MetalloPept_cat_dom_sf"/>
</dbReference>
<dbReference type="AlphaFoldDB" id="A0A1M7ISM8"/>
<dbReference type="Gene3D" id="3.40.390.10">
    <property type="entry name" value="Collagenase (Catalytic Domain)"/>
    <property type="match status" value="1"/>
</dbReference>
<reference evidence="1 2" key="1">
    <citation type="submission" date="2016-11" db="EMBL/GenBank/DDBJ databases">
        <authorList>
            <person name="Jaros S."/>
            <person name="Januszkiewicz K."/>
            <person name="Wedrychowicz H."/>
        </authorList>
    </citation>
    <scope>NUCLEOTIDE SEQUENCE [LARGE SCALE GENOMIC DNA]</scope>
    <source>
        <strain evidence="1 2">DSM 27621</strain>
    </source>
</reference>
<evidence type="ECO:0000313" key="1">
    <source>
        <dbReference type="EMBL" id="SHM43814.1"/>
    </source>
</evidence>
<dbReference type="InterPro" id="IPR022385">
    <property type="entry name" value="Rhs_assc_core"/>
</dbReference>
<dbReference type="EMBL" id="FRBM01000020">
    <property type="protein sequence ID" value="SHM43814.1"/>
    <property type="molecule type" value="Genomic_DNA"/>
</dbReference>
<feature type="non-terminal residue" evidence="1">
    <location>
        <position position="1"/>
    </location>
</feature>
<organism evidence="1 2">
    <name type="scientific">Chryseobacterium contaminans</name>
    <dbReference type="NCBI Taxonomy" id="1423959"/>
    <lineage>
        <taxon>Bacteria</taxon>
        <taxon>Pseudomonadati</taxon>
        <taxon>Bacteroidota</taxon>
        <taxon>Flavobacteriia</taxon>
        <taxon>Flavobacteriales</taxon>
        <taxon>Weeksellaceae</taxon>
        <taxon>Chryseobacterium group</taxon>
        <taxon>Chryseobacterium</taxon>
    </lineage>
</organism>
<gene>
    <name evidence="1" type="ORF">SAMN05444407_1201</name>
</gene>
<dbReference type="STRING" id="1423959.SAMN05444407_1201"/>
<dbReference type="GO" id="GO:0008237">
    <property type="term" value="F:metallopeptidase activity"/>
    <property type="evidence" value="ECO:0007669"/>
    <property type="project" value="InterPro"/>
</dbReference>
<dbReference type="Pfam" id="PF13582">
    <property type="entry name" value="Reprolysin_3"/>
    <property type="match status" value="1"/>
</dbReference>
<protein>
    <submittedName>
        <fullName evidence="1">RHS repeat-associated core domain-containing protein</fullName>
    </submittedName>
</protein>
<dbReference type="Proteomes" id="UP000184069">
    <property type="component" value="Unassembled WGS sequence"/>
</dbReference>
<sequence length="553" mass="62698">NIAEAHWKTSDDDVYKVYHYAYDKLNRLKSGVYREPYTTLPDKSFFNEELNYDLNGNITRLWRTGKNDSNTALLVDNLTYGYQGNRLQTITDATQNEAGYEGGGNLIDYDANGNMTTMKDKGINSIVYNHLNLPNQFFINQNFLGWNHNTDITHLYRADGTKLRTTKYSARDGDIGDTTTTDYLDGFQYRYYDNGLSGGLLLQDKTSFAYEEQAYTKTGSMFPSKPKWQLDFVPTAEGFYSFTENRYIYQYKDHLGNTRVSFAKNSTGVLEVTDINNYYPFGLNHIGGIKGQLGSYKNYKYQGQELQEIGFYSFKWRNYMPDVGRFFNIDPLAEKYTHNSTYAFSENRVIDARELEGLEAELINKSTRNTPVSNDISGFNLNTPAKVQLRVNVVQGSFTNEQVQQKLSTVENNFKKEGFDLTIIQDSNATYNIDMTFSGRSVTVVNDDGTTTSGTVLGDAPLGNPITATVNAKNGNTDTITHEIGHTFGTEHIWEANSGVENTPANINNRMNSYENPTSSMKGLGTEFNKNQIQKMEETIKANSFRLPQNKKQ</sequence>
<dbReference type="SUPFAM" id="SSF55486">
    <property type="entry name" value="Metalloproteases ('zincins'), catalytic domain"/>
    <property type="match status" value="1"/>
</dbReference>
<evidence type="ECO:0000313" key="2">
    <source>
        <dbReference type="Proteomes" id="UP000184069"/>
    </source>
</evidence>
<dbReference type="Gene3D" id="2.180.10.10">
    <property type="entry name" value="RHS repeat-associated core"/>
    <property type="match status" value="1"/>
</dbReference>
<accession>A0A1M7ISM8</accession>